<protein>
    <submittedName>
        <fullName evidence="2">Uncharacterized protein</fullName>
    </submittedName>
</protein>
<gene>
    <name evidence="2" type="ORF">Nepgr_013540</name>
</gene>
<dbReference type="AlphaFoldDB" id="A0AAD3XP89"/>
<feature type="region of interest" description="Disordered" evidence="1">
    <location>
        <begin position="55"/>
        <end position="100"/>
    </location>
</feature>
<keyword evidence="3" id="KW-1185">Reference proteome</keyword>
<dbReference type="EMBL" id="BSYO01000011">
    <property type="protein sequence ID" value="GMH11699.1"/>
    <property type="molecule type" value="Genomic_DNA"/>
</dbReference>
<accession>A0AAD3XP89</accession>
<organism evidence="2 3">
    <name type="scientific">Nepenthes gracilis</name>
    <name type="common">Slender pitcher plant</name>
    <dbReference type="NCBI Taxonomy" id="150966"/>
    <lineage>
        <taxon>Eukaryota</taxon>
        <taxon>Viridiplantae</taxon>
        <taxon>Streptophyta</taxon>
        <taxon>Embryophyta</taxon>
        <taxon>Tracheophyta</taxon>
        <taxon>Spermatophyta</taxon>
        <taxon>Magnoliopsida</taxon>
        <taxon>eudicotyledons</taxon>
        <taxon>Gunneridae</taxon>
        <taxon>Pentapetalae</taxon>
        <taxon>Caryophyllales</taxon>
        <taxon>Nepenthaceae</taxon>
        <taxon>Nepenthes</taxon>
    </lineage>
</organism>
<evidence type="ECO:0000256" key="1">
    <source>
        <dbReference type="SAM" id="MobiDB-lite"/>
    </source>
</evidence>
<dbReference type="Proteomes" id="UP001279734">
    <property type="component" value="Unassembled WGS sequence"/>
</dbReference>
<evidence type="ECO:0000313" key="3">
    <source>
        <dbReference type="Proteomes" id="UP001279734"/>
    </source>
</evidence>
<evidence type="ECO:0000313" key="2">
    <source>
        <dbReference type="EMBL" id="GMH11699.1"/>
    </source>
</evidence>
<sequence length="100" mass="11021">MHTNSLSKRRLASSPSKGRAHLSQHRSSKAYAAEYQHTPAEAEINSANIWRSMQNQQFLASGNRPRSIDATPLQQHPESQQKTDPTAVHNSKSVASNATT</sequence>
<proteinExistence type="predicted"/>
<comment type="caution">
    <text evidence="2">The sequence shown here is derived from an EMBL/GenBank/DDBJ whole genome shotgun (WGS) entry which is preliminary data.</text>
</comment>
<feature type="region of interest" description="Disordered" evidence="1">
    <location>
        <begin position="1"/>
        <end position="34"/>
    </location>
</feature>
<reference evidence="2" key="1">
    <citation type="submission" date="2023-05" db="EMBL/GenBank/DDBJ databases">
        <title>Nepenthes gracilis genome sequencing.</title>
        <authorList>
            <person name="Fukushima K."/>
        </authorList>
    </citation>
    <scope>NUCLEOTIDE SEQUENCE</scope>
    <source>
        <strain evidence="2">SING2019-196</strain>
    </source>
</reference>
<feature type="compositionally biased region" description="Basic residues" evidence="1">
    <location>
        <begin position="18"/>
        <end position="28"/>
    </location>
</feature>
<feature type="compositionally biased region" description="Polar residues" evidence="1">
    <location>
        <begin position="72"/>
        <end position="100"/>
    </location>
</feature>
<name>A0AAD3XP89_NEPGR</name>